<evidence type="ECO:0000259" key="5">
    <source>
        <dbReference type="Pfam" id="PF02826"/>
    </source>
</evidence>
<gene>
    <name evidence="6" type="ORF">D5086_0000175790</name>
</gene>
<evidence type="ECO:0000256" key="3">
    <source>
        <dbReference type="ARBA" id="ARBA00023027"/>
    </source>
</evidence>
<dbReference type="GO" id="GO:0009853">
    <property type="term" value="P:photorespiration"/>
    <property type="evidence" value="ECO:0007669"/>
    <property type="project" value="UniProtKB-ARBA"/>
</dbReference>
<dbReference type="Gene3D" id="3.40.50.720">
    <property type="entry name" value="NAD(P)-binding Rossmann-like Domain"/>
    <property type="match status" value="2"/>
</dbReference>
<keyword evidence="3" id="KW-0520">NAD</keyword>
<evidence type="ECO:0000313" key="6">
    <source>
        <dbReference type="EMBL" id="TKS01096.1"/>
    </source>
</evidence>
<dbReference type="GO" id="GO:0016618">
    <property type="term" value="F:hydroxypyruvate reductase [NAD(P)H] activity"/>
    <property type="evidence" value="ECO:0007669"/>
    <property type="project" value="TreeGrafter"/>
</dbReference>
<evidence type="ECO:0000256" key="2">
    <source>
        <dbReference type="ARBA" id="ARBA00023002"/>
    </source>
</evidence>
<dbReference type="EMBL" id="RCHU01000575">
    <property type="protein sequence ID" value="TKS01096.1"/>
    <property type="molecule type" value="Genomic_DNA"/>
</dbReference>
<reference evidence="6" key="1">
    <citation type="submission" date="2018-10" db="EMBL/GenBank/DDBJ databases">
        <title>Population genomic analysis revealed the cold adaptation of white poplar.</title>
        <authorList>
            <person name="Liu Y.-J."/>
        </authorList>
    </citation>
    <scope>NUCLEOTIDE SEQUENCE [LARGE SCALE GENOMIC DNA]</scope>
    <source>
        <strain evidence="6">PAL-ZL1</strain>
    </source>
</reference>
<organism evidence="6">
    <name type="scientific">Populus alba</name>
    <name type="common">White poplar</name>
    <dbReference type="NCBI Taxonomy" id="43335"/>
    <lineage>
        <taxon>Eukaryota</taxon>
        <taxon>Viridiplantae</taxon>
        <taxon>Streptophyta</taxon>
        <taxon>Embryophyta</taxon>
        <taxon>Tracheophyta</taxon>
        <taxon>Spermatophyta</taxon>
        <taxon>Magnoliopsida</taxon>
        <taxon>eudicotyledons</taxon>
        <taxon>Gunneridae</taxon>
        <taxon>Pentapetalae</taxon>
        <taxon>rosids</taxon>
        <taxon>fabids</taxon>
        <taxon>Malpighiales</taxon>
        <taxon>Salicaceae</taxon>
        <taxon>Saliceae</taxon>
        <taxon>Populus</taxon>
    </lineage>
</organism>
<dbReference type="EC" id="1.1.1.79" evidence="4"/>
<dbReference type="InterPro" id="IPR006140">
    <property type="entry name" value="D-isomer_DH_NAD-bd"/>
</dbReference>
<comment type="caution">
    <text evidence="6">The sequence shown here is derived from an EMBL/GenBank/DDBJ whole genome shotgun (WGS) entry which is preliminary data.</text>
</comment>
<sequence>MTNASTAFAEDAADHAVALLIDVCRRISTADRFVRAGLWPVKRDCPLGFKVGRKRVGIVGLGRIGLEVGKRLEAFGCSIAYNSRKKKPSVPFSYHATVLDLAEDSDALILCCSLTEQTHHIINKDVLEALGKEGVIINVGRGALIDEKVLVQFLLTGDTGGAGLDVFENEPDVPRELFELDNVVLSPHRAIFASESLEALHQLVFTNLKAFFSNKPLQSVFQIE</sequence>
<feature type="domain" description="D-isomer specific 2-hydroxyacid dehydrogenase NAD-binding" evidence="5">
    <location>
        <begin position="17"/>
        <end position="190"/>
    </location>
</feature>
<dbReference type="InterPro" id="IPR050223">
    <property type="entry name" value="D-isomer_2-hydroxyacid_DH"/>
</dbReference>
<proteinExistence type="predicted"/>
<dbReference type="Pfam" id="PF02826">
    <property type="entry name" value="2-Hacid_dh_C"/>
    <property type="match status" value="1"/>
</dbReference>
<keyword evidence="2" id="KW-0560">Oxidoreductase</keyword>
<evidence type="ECO:0000256" key="1">
    <source>
        <dbReference type="ARBA" id="ARBA00022857"/>
    </source>
</evidence>
<dbReference type="GO" id="GO:0005829">
    <property type="term" value="C:cytosol"/>
    <property type="evidence" value="ECO:0007669"/>
    <property type="project" value="TreeGrafter"/>
</dbReference>
<dbReference type="GO" id="GO:0051287">
    <property type="term" value="F:NAD binding"/>
    <property type="evidence" value="ECO:0007669"/>
    <property type="project" value="InterPro"/>
</dbReference>
<protein>
    <recommendedName>
        <fullName evidence="4">glyoxylate reductase (NADP(+))</fullName>
        <ecNumber evidence="4">1.1.1.79</ecNumber>
    </recommendedName>
</protein>
<keyword evidence="1" id="KW-0521">NADP</keyword>
<dbReference type="SUPFAM" id="SSF51735">
    <property type="entry name" value="NAD(P)-binding Rossmann-fold domains"/>
    <property type="match status" value="1"/>
</dbReference>
<dbReference type="AlphaFoldDB" id="A0A4V6A806"/>
<dbReference type="PANTHER" id="PTHR10996:SF268">
    <property type="entry name" value="GLYOXYLATE_HYDROXYPYRUVATE REDUCTASE HPR3"/>
    <property type="match status" value="1"/>
</dbReference>
<dbReference type="GO" id="GO:0030267">
    <property type="term" value="F:glyoxylate reductase (NADPH) activity"/>
    <property type="evidence" value="ECO:0007669"/>
    <property type="project" value="UniProtKB-EC"/>
</dbReference>
<evidence type="ECO:0000256" key="4">
    <source>
        <dbReference type="ARBA" id="ARBA00066661"/>
    </source>
</evidence>
<dbReference type="FunFam" id="3.40.50.720:FF:000213">
    <property type="entry name" value="Putative 2-hydroxyacid dehydrogenase"/>
    <property type="match status" value="1"/>
</dbReference>
<dbReference type="PANTHER" id="PTHR10996">
    <property type="entry name" value="2-HYDROXYACID DEHYDROGENASE-RELATED"/>
    <property type="match status" value="1"/>
</dbReference>
<name>A0A4V6A806_POPAL</name>
<dbReference type="STRING" id="43335.A0A4V6A806"/>
<accession>A0A4V6A806</accession>
<dbReference type="InterPro" id="IPR036291">
    <property type="entry name" value="NAD(P)-bd_dom_sf"/>
</dbReference>